<dbReference type="Proteomes" id="UP001232019">
    <property type="component" value="Chromosome"/>
</dbReference>
<feature type="transmembrane region" description="Helical" evidence="1">
    <location>
        <begin position="107"/>
        <end position="127"/>
    </location>
</feature>
<feature type="transmembrane region" description="Helical" evidence="1">
    <location>
        <begin position="192"/>
        <end position="209"/>
    </location>
</feature>
<dbReference type="InterPro" id="IPR054235">
    <property type="entry name" value="DUF6962"/>
</dbReference>
<gene>
    <name evidence="2" type="ORF">QYS47_16730</name>
</gene>
<keyword evidence="1" id="KW-0472">Membrane</keyword>
<feature type="transmembrane region" description="Helical" evidence="1">
    <location>
        <begin position="79"/>
        <end position="100"/>
    </location>
</feature>
<dbReference type="Pfam" id="PF22285">
    <property type="entry name" value="DUF6962"/>
    <property type="match status" value="1"/>
</dbReference>
<reference evidence="2" key="1">
    <citation type="submission" date="2023-08" db="EMBL/GenBank/DDBJ databases">
        <title>Comparative genomics and taxonomic characterization of three novel marine species of genus Marivirga.</title>
        <authorList>
            <person name="Muhammad N."/>
            <person name="Kim S.-G."/>
        </authorList>
    </citation>
    <scope>NUCLEOTIDE SEQUENCE</scope>
    <source>
        <strain evidence="2">BKB1-2</strain>
    </source>
</reference>
<sequence length="231" mass="26445">MIEHTYIEFLGLELADPLTFVSDILMASFCAFYGHKLFHEHKAKYAKLASFFFLFLACSSFLGGSSHLFDLYLGKTPHLIAWTVQGVSILLFELASLKLLADSKFKIFLRAVIFAFFGIFISQIFFIQHFDVVKMNTSIGLLGVVSIIHIYKYFQERNRAYLNVPLAIILFAGPALIHSFGINYNKWIDQNVISHILLLPCYYLLYTAVKQVSVSKMKSQLIRQPLPLEEK</sequence>
<dbReference type="KEGG" id="marp:QYS47_16730"/>
<accession>A0AA49GDQ8</accession>
<organism evidence="2">
    <name type="scientific">Marivirga arenosa</name>
    <dbReference type="NCBI Taxonomy" id="3059076"/>
    <lineage>
        <taxon>Bacteria</taxon>
        <taxon>Pseudomonadati</taxon>
        <taxon>Bacteroidota</taxon>
        <taxon>Cytophagia</taxon>
        <taxon>Cytophagales</taxon>
        <taxon>Marivirgaceae</taxon>
        <taxon>Marivirga</taxon>
    </lineage>
</organism>
<feature type="transmembrane region" description="Helical" evidence="1">
    <location>
        <begin position="133"/>
        <end position="154"/>
    </location>
</feature>
<dbReference type="AlphaFoldDB" id="A0AA49GDQ8"/>
<keyword evidence="1" id="KW-0812">Transmembrane</keyword>
<dbReference type="EMBL" id="CP129968">
    <property type="protein sequence ID" value="WKK79122.1"/>
    <property type="molecule type" value="Genomic_DNA"/>
</dbReference>
<feature type="transmembrane region" description="Helical" evidence="1">
    <location>
        <begin position="161"/>
        <end position="180"/>
    </location>
</feature>
<evidence type="ECO:0000313" key="2">
    <source>
        <dbReference type="EMBL" id="WKK79122.1"/>
    </source>
</evidence>
<keyword evidence="1" id="KW-1133">Transmembrane helix</keyword>
<feature type="transmembrane region" description="Helical" evidence="1">
    <location>
        <begin position="20"/>
        <end position="38"/>
    </location>
</feature>
<protein>
    <submittedName>
        <fullName evidence="2">Uncharacterized protein</fullName>
    </submittedName>
</protein>
<name>A0AA49GDQ8_9BACT</name>
<dbReference type="RefSeq" id="WP_302122743.1">
    <property type="nucleotide sequence ID" value="NZ_CP129968.2"/>
</dbReference>
<evidence type="ECO:0000256" key="1">
    <source>
        <dbReference type="SAM" id="Phobius"/>
    </source>
</evidence>
<feature type="transmembrane region" description="Helical" evidence="1">
    <location>
        <begin position="50"/>
        <end position="73"/>
    </location>
</feature>
<proteinExistence type="predicted"/>